<name>A0A9D4EDZ0_DREPO</name>
<proteinExistence type="predicted"/>
<feature type="signal peptide" evidence="4">
    <location>
        <begin position="1"/>
        <end position="21"/>
    </location>
</feature>
<reference evidence="6" key="1">
    <citation type="journal article" date="2019" name="bioRxiv">
        <title>The Genome of the Zebra Mussel, Dreissena polymorpha: A Resource for Invasive Species Research.</title>
        <authorList>
            <person name="McCartney M.A."/>
            <person name="Auch B."/>
            <person name="Kono T."/>
            <person name="Mallez S."/>
            <person name="Zhang Y."/>
            <person name="Obille A."/>
            <person name="Becker A."/>
            <person name="Abrahante J.E."/>
            <person name="Garbe J."/>
            <person name="Badalamenti J.P."/>
            <person name="Herman A."/>
            <person name="Mangelson H."/>
            <person name="Liachko I."/>
            <person name="Sullivan S."/>
            <person name="Sone E.D."/>
            <person name="Koren S."/>
            <person name="Silverstein K.A.T."/>
            <person name="Beckman K.B."/>
            <person name="Gohl D.M."/>
        </authorList>
    </citation>
    <scope>NUCLEOTIDE SEQUENCE</scope>
    <source>
        <strain evidence="6">Duluth1</strain>
        <tissue evidence="6">Whole animal</tissue>
    </source>
</reference>
<dbReference type="SMART" id="SM00192">
    <property type="entry name" value="LDLa"/>
    <property type="match status" value="1"/>
</dbReference>
<dbReference type="Pfam" id="PF00057">
    <property type="entry name" value="Ldl_recept_a"/>
    <property type="match status" value="1"/>
</dbReference>
<evidence type="ECO:0000256" key="2">
    <source>
        <dbReference type="PROSITE-ProRule" id="PRU00124"/>
    </source>
</evidence>
<dbReference type="Gene3D" id="2.60.120.290">
    <property type="entry name" value="Spermadhesin, CUB domain"/>
    <property type="match status" value="1"/>
</dbReference>
<sequence length="319" mass="35466">MKGNWLVFAVFLSLFVSVVNGLTNDFLNRKCNSELYVAQSHRLESSDALYYEPDLSCYFTVTVDAGKRVFLISRIFELESKVSGACVDFVNIYDGISTASSTINTSPLCGVIYRTTYLSTSNAMTVYFETDKTGARHGFDYVFVAVTTGTCNSGQFACNTTGVCIPEDLHCSTQDECADNSDETGCVYDFPDGVELDPNAALIIGLCVGLLVALVVVSLFGYYCYRHHIRWRFFMRRPLTVDEVVHEETTHFNAYPVTKVYYKERFQDMYIDAKGPPVYNGAVATHITKRDSATASQVSSDVISAEDLSTSTRKDSIYA</sequence>
<feature type="chain" id="PRO_5038658610" description="CUB domain-containing protein" evidence="4">
    <location>
        <begin position="22"/>
        <end position="319"/>
    </location>
</feature>
<dbReference type="EMBL" id="JAIWYP010000009">
    <property type="protein sequence ID" value="KAH3776387.1"/>
    <property type="molecule type" value="Genomic_DNA"/>
</dbReference>
<protein>
    <recommendedName>
        <fullName evidence="5">CUB domain-containing protein</fullName>
    </recommendedName>
</protein>
<dbReference type="Pfam" id="PF00431">
    <property type="entry name" value="CUB"/>
    <property type="match status" value="1"/>
</dbReference>
<evidence type="ECO:0000256" key="4">
    <source>
        <dbReference type="SAM" id="SignalP"/>
    </source>
</evidence>
<dbReference type="PROSITE" id="PS50068">
    <property type="entry name" value="LDLRA_2"/>
    <property type="match status" value="1"/>
</dbReference>
<dbReference type="SUPFAM" id="SSF57424">
    <property type="entry name" value="LDL receptor-like module"/>
    <property type="match status" value="1"/>
</dbReference>
<keyword evidence="3" id="KW-0472">Membrane</keyword>
<evidence type="ECO:0000256" key="3">
    <source>
        <dbReference type="SAM" id="Phobius"/>
    </source>
</evidence>
<dbReference type="InterPro" id="IPR035914">
    <property type="entry name" value="Sperma_CUB_dom_sf"/>
</dbReference>
<dbReference type="OrthoDB" id="6514358at2759"/>
<dbReference type="InterPro" id="IPR000859">
    <property type="entry name" value="CUB_dom"/>
</dbReference>
<dbReference type="PANTHER" id="PTHR24652">
    <property type="entry name" value="LOW-DENSITY LIPOPROTEIN RECEPTOR CLASS A DOMAIN-CONTAINING PROTEIN 2"/>
    <property type="match status" value="1"/>
</dbReference>
<dbReference type="Gene3D" id="4.10.400.10">
    <property type="entry name" value="Low-density Lipoprotein Receptor"/>
    <property type="match status" value="1"/>
</dbReference>
<dbReference type="Proteomes" id="UP000828390">
    <property type="component" value="Unassembled WGS sequence"/>
</dbReference>
<dbReference type="SMART" id="SM00042">
    <property type="entry name" value="CUB"/>
    <property type="match status" value="1"/>
</dbReference>
<keyword evidence="1 2" id="KW-1015">Disulfide bond</keyword>
<dbReference type="PANTHER" id="PTHR24652:SF69">
    <property type="entry name" value="CUB DOMAIN-CONTAINING PROTEIN"/>
    <property type="match status" value="1"/>
</dbReference>
<dbReference type="SUPFAM" id="SSF49854">
    <property type="entry name" value="Spermadhesin, CUB domain"/>
    <property type="match status" value="1"/>
</dbReference>
<gene>
    <name evidence="6" type="ORF">DPMN_177811</name>
</gene>
<reference evidence="6" key="2">
    <citation type="submission" date="2020-11" db="EMBL/GenBank/DDBJ databases">
        <authorList>
            <person name="McCartney M.A."/>
            <person name="Auch B."/>
            <person name="Kono T."/>
            <person name="Mallez S."/>
            <person name="Becker A."/>
            <person name="Gohl D.M."/>
            <person name="Silverstein K.A.T."/>
            <person name="Koren S."/>
            <person name="Bechman K.B."/>
            <person name="Herman A."/>
            <person name="Abrahante J.E."/>
            <person name="Garbe J."/>
        </authorList>
    </citation>
    <scope>NUCLEOTIDE SEQUENCE</scope>
    <source>
        <strain evidence="6">Duluth1</strain>
        <tissue evidence="6">Whole animal</tissue>
    </source>
</reference>
<comment type="caution">
    <text evidence="6">The sequence shown here is derived from an EMBL/GenBank/DDBJ whole genome shotgun (WGS) entry which is preliminary data.</text>
</comment>
<dbReference type="CDD" id="cd00112">
    <property type="entry name" value="LDLa"/>
    <property type="match status" value="1"/>
</dbReference>
<keyword evidence="3" id="KW-1133">Transmembrane helix</keyword>
<keyword evidence="3" id="KW-0812">Transmembrane</keyword>
<evidence type="ECO:0000313" key="6">
    <source>
        <dbReference type="EMBL" id="KAH3776387.1"/>
    </source>
</evidence>
<dbReference type="PROSITE" id="PS01180">
    <property type="entry name" value="CUB"/>
    <property type="match status" value="1"/>
</dbReference>
<feature type="transmembrane region" description="Helical" evidence="3">
    <location>
        <begin position="200"/>
        <end position="225"/>
    </location>
</feature>
<accession>A0A9D4EDZ0</accession>
<dbReference type="AlphaFoldDB" id="A0A9D4EDZ0"/>
<keyword evidence="7" id="KW-1185">Reference proteome</keyword>
<evidence type="ECO:0000256" key="1">
    <source>
        <dbReference type="ARBA" id="ARBA00023157"/>
    </source>
</evidence>
<feature type="disulfide bond" evidence="2">
    <location>
        <begin position="171"/>
        <end position="186"/>
    </location>
</feature>
<organism evidence="6 7">
    <name type="scientific">Dreissena polymorpha</name>
    <name type="common">Zebra mussel</name>
    <name type="synonym">Mytilus polymorpha</name>
    <dbReference type="NCBI Taxonomy" id="45954"/>
    <lineage>
        <taxon>Eukaryota</taxon>
        <taxon>Metazoa</taxon>
        <taxon>Spiralia</taxon>
        <taxon>Lophotrochozoa</taxon>
        <taxon>Mollusca</taxon>
        <taxon>Bivalvia</taxon>
        <taxon>Autobranchia</taxon>
        <taxon>Heteroconchia</taxon>
        <taxon>Euheterodonta</taxon>
        <taxon>Imparidentia</taxon>
        <taxon>Neoheterodontei</taxon>
        <taxon>Myida</taxon>
        <taxon>Dreissenoidea</taxon>
        <taxon>Dreissenidae</taxon>
        <taxon>Dreissena</taxon>
    </lineage>
</organism>
<evidence type="ECO:0000259" key="5">
    <source>
        <dbReference type="PROSITE" id="PS01180"/>
    </source>
</evidence>
<dbReference type="InterPro" id="IPR002172">
    <property type="entry name" value="LDrepeatLR_classA_rpt"/>
</dbReference>
<comment type="caution">
    <text evidence="2">Lacks conserved residue(s) required for the propagation of feature annotation.</text>
</comment>
<dbReference type="InterPro" id="IPR036055">
    <property type="entry name" value="LDL_receptor-like_sf"/>
</dbReference>
<dbReference type="InterPro" id="IPR042333">
    <property type="entry name" value="LRAD2/Mig-13-like"/>
</dbReference>
<dbReference type="CDD" id="cd00041">
    <property type="entry name" value="CUB"/>
    <property type="match status" value="1"/>
</dbReference>
<keyword evidence="4" id="KW-0732">Signal</keyword>
<evidence type="ECO:0000313" key="7">
    <source>
        <dbReference type="Proteomes" id="UP000828390"/>
    </source>
</evidence>
<feature type="domain" description="CUB" evidence="5">
    <location>
        <begin position="31"/>
        <end position="146"/>
    </location>
</feature>